<sequence length="118" mass="12954">MTKGAKRPARKEKGNGEEKAAAYSQGGAADTRRLTLLIAKLILQHEDKNLGDARDDNFTVTLLNECLVQALSEPGPTATRPRTRRRERTRATASSRGTRWTSAPTPTPSNSFFASMRP</sequence>
<evidence type="ECO:0000256" key="1">
    <source>
        <dbReference type="SAM" id="MobiDB-lite"/>
    </source>
</evidence>
<name>A0ABN9Q9R8_9DINO</name>
<dbReference type="Proteomes" id="UP001189429">
    <property type="component" value="Unassembled WGS sequence"/>
</dbReference>
<evidence type="ECO:0000313" key="2">
    <source>
        <dbReference type="EMBL" id="CAK0801307.1"/>
    </source>
</evidence>
<organism evidence="2 3">
    <name type="scientific">Prorocentrum cordatum</name>
    <dbReference type="NCBI Taxonomy" id="2364126"/>
    <lineage>
        <taxon>Eukaryota</taxon>
        <taxon>Sar</taxon>
        <taxon>Alveolata</taxon>
        <taxon>Dinophyceae</taxon>
        <taxon>Prorocentrales</taxon>
        <taxon>Prorocentraceae</taxon>
        <taxon>Prorocentrum</taxon>
    </lineage>
</organism>
<comment type="caution">
    <text evidence="2">The sequence shown here is derived from an EMBL/GenBank/DDBJ whole genome shotgun (WGS) entry which is preliminary data.</text>
</comment>
<evidence type="ECO:0000313" key="3">
    <source>
        <dbReference type="Proteomes" id="UP001189429"/>
    </source>
</evidence>
<feature type="compositionally biased region" description="Polar residues" evidence="1">
    <location>
        <begin position="100"/>
        <end position="118"/>
    </location>
</feature>
<feature type="region of interest" description="Disordered" evidence="1">
    <location>
        <begin position="1"/>
        <end position="28"/>
    </location>
</feature>
<accession>A0ABN9Q9R8</accession>
<feature type="compositionally biased region" description="Basic residues" evidence="1">
    <location>
        <begin position="1"/>
        <end position="10"/>
    </location>
</feature>
<proteinExistence type="predicted"/>
<keyword evidence="3" id="KW-1185">Reference proteome</keyword>
<reference evidence="2" key="1">
    <citation type="submission" date="2023-10" db="EMBL/GenBank/DDBJ databases">
        <authorList>
            <person name="Chen Y."/>
            <person name="Shah S."/>
            <person name="Dougan E. K."/>
            <person name="Thang M."/>
            <person name="Chan C."/>
        </authorList>
    </citation>
    <scope>NUCLEOTIDE SEQUENCE [LARGE SCALE GENOMIC DNA]</scope>
</reference>
<protein>
    <submittedName>
        <fullName evidence="2">Uncharacterized protein</fullName>
    </submittedName>
</protein>
<dbReference type="EMBL" id="CAUYUJ010002558">
    <property type="protein sequence ID" value="CAK0801307.1"/>
    <property type="molecule type" value="Genomic_DNA"/>
</dbReference>
<gene>
    <name evidence="2" type="ORF">PCOR1329_LOCUS9216</name>
</gene>
<feature type="region of interest" description="Disordered" evidence="1">
    <location>
        <begin position="69"/>
        <end position="118"/>
    </location>
</feature>
<feature type="compositionally biased region" description="Basic and acidic residues" evidence="1">
    <location>
        <begin position="11"/>
        <end position="20"/>
    </location>
</feature>